<protein>
    <recommendedName>
        <fullName evidence="3">ornithine aminotransferase</fullName>
        <ecNumber evidence="3">2.6.1.13</ecNumber>
    </recommendedName>
    <alternativeName>
        <fullName evidence="8">Ornithine--oxo-acid aminotransferase</fullName>
    </alternativeName>
</protein>
<feature type="region of interest" description="Disordered" evidence="10">
    <location>
        <begin position="1"/>
        <end position="25"/>
    </location>
</feature>
<dbReference type="STRING" id="2045.KR76_00770"/>
<sequence>MTTTTAVSSAPGTTPPEGADPGSTASHIARTETHAAHNYHPLPVVLASGEGAWVTDVEGNRYLDCLAGYSALNFGHGHPRLVARAAAQLQRLTLTSRAFFNDQLGPFAQALAELTGKDMVLPMNSGAEAVETAIKVSRKWGYQVKGVAPGTAKIITMHGNFHGRTTTIVSFSDDDEATADYGPFTPGFVSVPYGDIDAVAAAIDDSTVAVLFEPIQGEGGVVVPTEGFLPALRALCTERNVLMVADEIQSGLARTGRTFACDHDDVVPDVYVLGKALGGGLYPVSAIAADRDVLDVVRPGTHGSTFGGNPLAAAIGHEVVQLLATGEFQERAQVLGARLEKGLRELIGTGLVAVRVRGLWAGVDVDPSLLTGRQVCEGLMRHGILAKDTHGSTVRFAPPLVATESDIDLLVTTLRTVLEEARR</sequence>
<dbReference type="InterPro" id="IPR015422">
    <property type="entry name" value="PyrdxlP-dep_Trfase_small"/>
</dbReference>
<keyword evidence="5" id="KW-0641">Proline biosynthesis</keyword>
<dbReference type="NCBIfam" id="TIGR01885">
    <property type="entry name" value="Orn_aminotrans"/>
    <property type="match status" value="1"/>
</dbReference>
<dbReference type="RefSeq" id="WP_082003485.1">
    <property type="nucleotide sequence ID" value="NZ_BJMC01000016.1"/>
</dbReference>
<dbReference type="InterPro" id="IPR015424">
    <property type="entry name" value="PyrdxlP-dep_Trfase"/>
</dbReference>
<dbReference type="InterPro" id="IPR010164">
    <property type="entry name" value="Orn_aminotrans"/>
</dbReference>
<dbReference type="GO" id="GO:0055129">
    <property type="term" value="P:L-proline biosynthetic process"/>
    <property type="evidence" value="ECO:0007669"/>
    <property type="project" value="UniProtKB-UniPathway"/>
</dbReference>
<reference evidence="11 12" key="1">
    <citation type="journal article" date="2015" name="Genome Announc.">
        <title>Complete Genome Sequence of Steroid-Transforming Nocardioides simplex VKM Ac-2033D.</title>
        <authorList>
            <person name="Shtratnikova V.Y."/>
            <person name="Schelkunov M.I."/>
            <person name="Pekov Y.A."/>
            <person name="Fokina V.V."/>
            <person name="Logacheva M.D."/>
            <person name="Sokolov S.L."/>
            <person name="Bragin E.Y."/>
            <person name="Ashapkin V.V."/>
            <person name="Donova M.V."/>
        </authorList>
    </citation>
    <scope>NUCLEOTIDE SEQUENCE [LARGE SCALE GENOMIC DNA]</scope>
    <source>
        <strain evidence="11 12">VKM Ac-2033D</strain>
    </source>
</reference>
<dbReference type="PROSITE" id="PS00600">
    <property type="entry name" value="AA_TRANSFER_CLASS_3"/>
    <property type="match status" value="1"/>
</dbReference>
<evidence type="ECO:0000313" key="11">
    <source>
        <dbReference type="EMBL" id="AIY19625.2"/>
    </source>
</evidence>
<evidence type="ECO:0000313" key="12">
    <source>
        <dbReference type="Proteomes" id="UP000030300"/>
    </source>
</evidence>
<dbReference type="GO" id="GO:0030170">
    <property type="term" value="F:pyridoxal phosphate binding"/>
    <property type="evidence" value="ECO:0007669"/>
    <property type="project" value="InterPro"/>
</dbReference>
<keyword evidence="5" id="KW-0028">Amino-acid biosynthesis</keyword>
<comment type="pathway">
    <text evidence="2">Amino-acid biosynthesis; L-proline biosynthesis; L-glutamate 5-semialdehyde from L-ornithine: step 1/1.</text>
</comment>
<dbReference type="Gene3D" id="3.90.1150.10">
    <property type="entry name" value="Aspartate Aminotransferase, domain 1"/>
    <property type="match status" value="1"/>
</dbReference>
<dbReference type="CDD" id="cd00610">
    <property type="entry name" value="OAT_like"/>
    <property type="match status" value="1"/>
</dbReference>
<dbReference type="Gene3D" id="3.40.640.10">
    <property type="entry name" value="Type I PLP-dependent aspartate aminotransferase-like (Major domain)"/>
    <property type="match status" value="1"/>
</dbReference>
<dbReference type="Proteomes" id="UP000030300">
    <property type="component" value="Chromosome"/>
</dbReference>
<dbReference type="InterPro" id="IPR049704">
    <property type="entry name" value="Aminotrans_3_PPA_site"/>
</dbReference>
<evidence type="ECO:0000256" key="7">
    <source>
        <dbReference type="ARBA" id="ARBA00022898"/>
    </source>
</evidence>
<dbReference type="KEGG" id="psim:KR76_00770"/>
<evidence type="ECO:0000256" key="10">
    <source>
        <dbReference type="SAM" id="MobiDB-lite"/>
    </source>
</evidence>
<dbReference type="GO" id="GO:0004587">
    <property type="term" value="F:ornithine aminotransferase activity"/>
    <property type="evidence" value="ECO:0007669"/>
    <property type="project" value="UniProtKB-EC"/>
</dbReference>
<proteinExistence type="inferred from homology"/>
<dbReference type="eggNOG" id="COG4992">
    <property type="taxonomic scope" value="Bacteria"/>
</dbReference>
<dbReference type="HOGENOM" id="CLU_016922_10_3_11"/>
<dbReference type="GeneID" id="96607536"/>
<dbReference type="GO" id="GO:0042802">
    <property type="term" value="F:identical protein binding"/>
    <property type="evidence" value="ECO:0007669"/>
    <property type="project" value="TreeGrafter"/>
</dbReference>
<keyword evidence="12" id="KW-1185">Reference proteome</keyword>
<dbReference type="EC" id="2.6.1.13" evidence="3"/>
<evidence type="ECO:0000256" key="5">
    <source>
        <dbReference type="ARBA" id="ARBA00022650"/>
    </source>
</evidence>
<dbReference type="PANTHER" id="PTHR11986">
    <property type="entry name" value="AMINOTRANSFERASE CLASS III"/>
    <property type="match status" value="1"/>
</dbReference>
<accession>A0A0A1DW11</accession>
<dbReference type="FunFam" id="3.40.640.10:FF:000011">
    <property type="entry name" value="Ornithine aminotransferase"/>
    <property type="match status" value="1"/>
</dbReference>
<keyword evidence="6 11" id="KW-0808">Transferase</keyword>
<feature type="compositionally biased region" description="Polar residues" evidence="10">
    <location>
        <begin position="1"/>
        <end position="12"/>
    </location>
</feature>
<evidence type="ECO:0000256" key="3">
    <source>
        <dbReference type="ARBA" id="ARBA00012924"/>
    </source>
</evidence>
<name>A0A0A1DW11_NOCSI</name>
<dbReference type="PANTHER" id="PTHR11986:SF18">
    <property type="entry name" value="ORNITHINE AMINOTRANSFERASE, MITOCHONDRIAL"/>
    <property type="match status" value="1"/>
</dbReference>
<dbReference type="InterPro" id="IPR005814">
    <property type="entry name" value="Aminotrans_3"/>
</dbReference>
<evidence type="ECO:0000256" key="8">
    <source>
        <dbReference type="ARBA" id="ARBA00030587"/>
    </source>
</evidence>
<dbReference type="InterPro" id="IPR050103">
    <property type="entry name" value="Class-III_PLP-dep_AT"/>
</dbReference>
<dbReference type="InterPro" id="IPR015421">
    <property type="entry name" value="PyrdxlP-dep_Trfase_major"/>
</dbReference>
<evidence type="ECO:0000256" key="1">
    <source>
        <dbReference type="ARBA" id="ARBA00001933"/>
    </source>
</evidence>
<dbReference type="AlphaFoldDB" id="A0A0A1DW11"/>
<comment type="cofactor">
    <cofactor evidence="1">
        <name>pyridoxal 5'-phosphate</name>
        <dbReference type="ChEBI" id="CHEBI:597326"/>
    </cofactor>
</comment>
<dbReference type="EMBL" id="CP009896">
    <property type="protein sequence ID" value="AIY19625.2"/>
    <property type="molecule type" value="Genomic_DNA"/>
</dbReference>
<evidence type="ECO:0000256" key="6">
    <source>
        <dbReference type="ARBA" id="ARBA00022679"/>
    </source>
</evidence>
<dbReference type="PIRSF" id="PIRSF000521">
    <property type="entry name" value="Transaminase_4ab_Lys_Orn"/>
    <property type="match status" value="1"/>
</dbReference>
<comment type="similarity">
    <text evidence="9">Belongs to the class-III pyridoxal-phosphate-dependent aminotransferase family.</text>
</comment>
<keyword evidence="4 11" id="KW-0032">Aminotransferase</keyword>
<dbReference type="SUPFAM" id="SSF53383">
    <property type="entry name" value="PLP-dependent transferases"/>
    <property type="match status" value="1"/>
</dbReference>
<dbReference type="Pfam" id="PF00202">
    <property type="entry name" value="Aminotran_3"/>
    <property type="match status" value="1"/>
</dbReference>
<evidence type="ECO:0000256" key="4">
    <source>
        <dbReference type="ARBA" id="ARBA00022576"/>
    </source>
</evidence>
<evidence type="ECO:0000256" key="9">
    <source>
        <dbReference type="RuleBase" id="RU003560"/>
    </source>
</evidence>
<gene>
    <name evidence="11" type="ORF">KR76_00770</name>
</gene>
<evidence type="ECO:0000256" key="2">
    <source>
        <dbReference type="ARBA" id="ARBA00004998"/>
    </source>
</evidence>
<dbReference type="UniPathway" id="UPA00098">
    <property type="reaction ID" value="UER00358"/>
</dbReference>
<organism evidence="11 12">
    <name type="scientific">Nocardioides simplex</name>
    <name type="common">Arthrobacter simplex</name>
    <dbReference type="NCBI Taxonomy" id="2045"/>
    <lineage>
        <taxon>Bacteria</taxon>
        <taxon>Bacillati</taxon>
        <taxon>Actinomycetota</taxon>
        <taxon>Actinomycetes</taxon>
        <taxon>Propionibacteriales</taxon>
        <taxon>Nocardioidaceae</taxon>
        <taxon>Pimelobacter</taxon>
    </lineage>
</organism>
<keyword evidence="7 9" id="KW-0663">Pyridoxal phosphate</keyword>
<dbReference type="OrthoDB" id="4510254at2"/>